<gene>
    <name evidence="3" type="ORF">J7T54_001585</name>
</gene>
<evidence type="ECO:0000313" key="4">
    <source>
        <dbReference type="Proteomes" id="UP001055219"/>
    </source>
</evidence>
<dbReference type="RefSeq" id="XP_051364565.1">
    <property type="nucleotide sequence ID" value="XM_051503596.1"/>
</dbReference>
<protein>
    <submittedName>
        <fullName evidence="3">Uncharacterized protein</fullName>
    </submittedName>
</protein>
<feature type="compositionally biased region" description="Basic and acidic residues" evidence="2">
    <location>
        <begin position="34"/>
        <end position="46"/>
    </location>
</feature>
<organism evidence="3 4">
    <name type="scientific">Emericellopsis cladophorae</name>
    <dbReference type="NCBI Taxonomy" id="2686198"/>
    <lineage>
        <taxon>Eukaryota</taxon>
        <taxon>Fungi</taxon>
        <taxon>Dikarya</taxon>
        <taxon>Ascomycota</taxon>
        <taxon>Pezizomycotina</taxon>
        <taxon>Sordariomycetes</taxon>
        <taxon>Hypocreomycetidae</taxon>
        <taxon>Hypocreales</taxon>
        <taxon>Bionectriaceae</taxon>
        <taxon>Emericellopsis</taxon>
    </lineage>
</organism>
<dbReference type="EMBL" id="JAGIXG020000006">
    <property type="protein sequence ID" value="KAI6783709.1"/>
    <property type="molecule type" value="Genomic_DNA"/>
</dbReference>
<dbReference type="AlphaFoldDB" id="A0A9Q0BGT9"/>
<evidence type="ECO:0000256" key="1">
    <source>
        <dbReference type="SAM" id="Coils"/>
    </source>
</evidence>
<dbReference type="Proteomes" id="UP001055219">
    <property type="component" value="Unassembled WGS sequence"/>
</dbReference>
<evidence type="ECO:0000313" key="3">
    <source>
        <dbReference type="EMBL" id="KAI6783709.1"/>
    </source>
</evidence>
<proteinExistence type="predicted"/>
<keyword evidence="1" id="KW-0175">Coiled coil</keyword>
<reference evidence="3" key="1">
    <citation type="journal article" date="2021" name="J Fungi (Basel)">
        <title>Genomic and Metabolomic Analyses of the Marine Fungus Emericellopsis cladophorae: Insights into Saltwater Adaptability Mechanisms and Its Biosynthetic Potential.</title>
        <authorList>
            <person name="Goncalves M.F.M."/>
            <person name="Hilario S."/>
            <person name="Van de Peer Y."/>
            <person name="Esteves A.C."/>
            <person name="Alves A."/>
        </authorList>
    </citation>
    <scope>NUCLEOTIDE SEQUENCE</scope>
    <source>
        <strain evidence="3">MUM 19.33</strain>
    </source>
</reference>
<sequence length="439" mass="50280">MTKQFPDPYNFLSDEGIKPLPALYPSVSVSGKNTSKELDELAKDPEVANMPESSDRKHTSSEHGENVDMSEIPTPPVIEFNHQLPLRRVEISGRDLKSSNEIINVDAEEAEETATVSAIHSIVTDMRSMMTRSVQYSTRDISELKQKLSEATRERNMAVEHAKSGHERNKELQRELQAQKEAFEELRAAHTKALRDKSRLNRLGNSLKTSDSAIQEAWGQLSYAITNLACCLAKGKPDMTHMEDVRLALRHVLLNDPREMDDEGGRQRMIRMFLWRVARKWWPCGGKPSGTKTAKTWKSLRAGMLVAYQQDEERMKSVLQWFATGWGFVEDTVSHPQHMQDFVETLEGQLRLFLKHREDETRSQMRLERDLTDMFDMLKQLESIFYGAKCIYQPVFRFVPLEEPHLYDEEFVEAVDTTKPPSPASKAKTVVVKAEVVLE</sequence>
<keyword evidence="4" id="KW-1185">Reference proteome</keyword>
<comment type="caution">
    <text evidence="3">The sequence shown here is derived from an EMBL/GenBank/DDBJ whole genome shotgun (WGS) entry which is preliminary data.</text>
</comment>
<evidence type="ECO:0000256" key="2">
    <source>
        <dbReference type="SAM" id="MobiDB-lite"/>
    </source>
</evidence>
<feature type="region of interest" description="Disordered" evidence="2">
    <location>
        <begin position="1"/>
        <end position="73"/>
    </location>
</feature>
<dbReference type="OrthoDB" id="5213630at2759"/>
<dbReference type="GeneID" id="75828102"/>
<feature type="coiled-coil region" evidence="1">
    <location>
        <begin position="134"/>
        <end position="189"/>
    </location>
</feature>
<reference evidence="3" key="2">
    <citation type="submission" date="2022-07" db="EMBL/GenBank/DDBJ databases">
        <authorList>
            <person name="Goncalves M.F.M."/>
            <person name="Hilario S."/>
            <person name="Van De Peer Y."/>
            <person name="Esteves A.C."/>
            <person name="Alves A."/>
        </authorList>
    </citation>
    <scope>NUCLEOTIDE SEQUENCE</scope>
    <source>
        <strain evidence="3">MUM 19.33</strain>
    </source>
</reference>
<accession>A0A9Q0BGT9</accession>
<feature type="compositionally biased region" description="Basic and acidic residues" evidence="2">
    <location>
        <begin position="53"/>
        <end position="66"/>
    </location>
</feature>
<name>A0A9Q0BGT9_9HYPO</name>